<dbReference type="GeneID" id="80533971"/>
<dbReference type="Proteomes" id="UP000501969">
    <property type="component" value="Segment"/>
</dbReference>
<reference evidence="1 2" key="1">
    <citation type="submission" date="2018-03" db="EMBL/GenBank/DDBJ databases">
        <title>Complete genome sequence of a second alphabaculovirus from the true armyworm, Mythimna unipuncta.</title>
        <authorList>
            <person name="Harrison R.L."/>
            <person name="Mowery J.D."/>
            <person name="Bauchan G.R."/>
            <person name="Theilmann D.A."/>
            <person name="Erlandson M.A."/>
        </authorList>
    </citation>
    <scope>NUCLEOTIDE SEQUENCE [LARGE SCALE GENOMIC DNA]</scope>
    <source>
        <strain evidence="1 2">KY310</strain>
    </source>
</reference>
<keyword evidence="2" id="KW-1185">Reference proteome</keyword>
<evidence type="ECO:0000313" key="1">
    <source>
        <dbReference type="EMBL" id="AXU41464.1"/>
    </source>
</evidence>
<dbReference type="Pfam" id="PF06851">
    <property type="entry name" value="DUF1247"/>
    <property type="match status" value="1"/>
</dbReference>
<proteinExistence type="predicted"/>
<sequence length="178" mass="21146">MSDFDKDIERLTEEICRNLTLPHRIEPHLGDVIQQMGRKKLLLAAKKDENFDIEQVHDLSDSTRKYLNVLQVEKLYHCRACYGHDQSKRCWFHQKYLFTKDMKLYADEYTQFLNTQMGIVSFVELYYTYLSVPNWELVGRFVLHDLTGCSTIAELLRHYGHQFEPDVDKCSVEIMDQD</sequence>
<organism evidence="1 2">
    <name type="scientific">Mythimna unipuncta nucleopolyhedrovirus</name>
    <dbReference type="NCBI Taxonomy" id="447897"/>
    <lineage>
        <taxon>Viruses</taxon>
        <taxon>Viruses incertae sedis</taxon>
        <taxon>Naldaviricetes</taxon>
        <taxon>Lefavirales</taxon>
        <taxon>Baculoviridae</taxon>
        <taxon>Alphabaculovirus</taxon>
    </lineage>
</organism>
<dbReference type="InterPro" id="IPR009657">
    <property type="entry name" value="Protein_Ac34"/>
</dbReference>
<accession>A0A346TPF4</accession>
<name>A0A346TPF4_9ABAC</name>
<dbReference type="RefSeq" id="YP_010796476.1">
    <property type="nucleotide sequence ID" value="NC_076031.1"/>
</dbReference>
<protein>
    <submittedName>
        <fullName evidence="1">AC34</fullName>
    </submittedName>
</protein>
<evidence type="ECO:0000313" key="2">
    <source>
        <dbReference type="Proteomes" id="UP000501969"/>
    </source>
</evidence>
<dbReference type="KEGG" id="vg:80533971"/>
<dbReference type="EMBL" id="MH124167">
    <property type="protein sequence ID" value="AXU41464.1"/>
    <property type="molecule type" value="Genomic_DNA"/>
</dbReference>